<organism evidence="1 2">
    <name type="scientific">Kutzneria buriramensis</name>
    <dbReference type="NCBI Taxonomy" id="1045776"/>
    <lineage>
        <taxon>Bacteria</taxon>
        <taxon>Bacillati</taxon>
        <taxon>Actinomycetota</taxon>
        <taxon>Actinomycetes</taxon>
        <taxon>Pseudonocardiales</taxon>
        <taxon>Pseudonocardiaceae</taxon>
        <taxon>Kutzneria</taxon>
    </lineage>
</organism>
<dbReference type="AlphaFoldDB" id="A0A3E0HIF1"/>
<reference evidence="1 2" key="1">
    <citation type="submission" date="2018-08" db="EMBL/GenBank/DDBJ databases">
        <title>Genomic Encyclopedia of Archaeal and Bacterial Type Strains, Phase II (KMG-II): from individual species to whole genera.</title>
        <authorList>
            <person name="Goeker M."/>
        </authorList>
    </citation>
    <scope>NUCLEOTIDE SEQUENCE [LARGE SCALE GENOMIC DNA]</scope>
    <source>
        <strain evidence="1 2">DSM 45791</strain>
    </source>
</reference>
<name>A0A3E0HIF1_9PSEU</name>
<proteinExistence type="predicted"/>
<sequence length="38" mass="4167">MGHSGTAVTEAVYRHQIKPVMEEGATAMDRIFPGKPRP</sequence>
<dbReference type="EMBL" id="QUNO01000007">
    <property type="protein sequence ID" value="REH46269.1"/>
    <property type="molecule type" value="Genomic_DNA"/>
</dbReference>
<gene>
    <name evidence="1" type="ORF">BCF44_107402</name>
</gene>
<keyword evidence="2" id="KW-1185">Reference proteome</keyword>
<accession>A0A3E0HIF1</accession>
<evidence type="ECO:0000313" key="1">
    <source>
        <dbReference type="EMBL" id="REH46269.1"/>
    </source>
</evidence>
<evidence type="ECO:0008006" key="3">
    <source>
        <dbReference type="Google" id="ProtNLM"/>
    </source>
</evidence>
<dbReference type="Proteomes" id="UP000256269">
    <property type="component" value="Unassembled WGS sequence"/>
</dbReference>
<evidence type="ECO:0000313" key="2">
    <source>
        <dbReference type="Proteomes" id="UP000256269"/>
    </source>
</evidence>
<protein>
    <recommendedName>
        <fullName evidence="3">Integrase</fullName>
    </recommendedName>
</protein>
<comment type="caution">
    <text evidence="1">The sequence shown here is derived from an EMBL/GenBank/DDBJ whole genome shotgun (WGS) entry which is preliminary data.</text>
</comment>